<dbReference type="KEGG" id="crq:GCK72_002093"/>
<comment type="caution">
    <text evidence="3">The sequence shown here is derived from an EMBL/GenBank/DDBJ whole genome shotgun (WGS) entry which is preliminary data.</text>
</comment>
<sequence>MNGGRKRRFPVTVAACSILVLVISVVTAQQVFDGNRQPAFVRRQPAFQQQQPNQIQFQQNRNFVLPSASPLRHRNLFTRQISHRHRPRHRSSLRKTTHQPQQAHLTSRRVIPTLSHKRTRSRTVVSSLSSRTKPNVTRVVNANQRTTTIKSNNSRRQQQQFQPRQPFMTQRQQQFRFQPQPQRQQIFQRVQRVQNFQRAPIQNQQFFVRQASTRSPFSIRAPLSPMPFGSVQRTPSSSIRRPSNRLSVRPPLPPPTTPQTLTTTTPIPSTSSSSPSTFPPIPTTTQPVSLPSSTHVATIHSVGGSLRRPIRVQQLQLNLRRKPQMTRGQFRRPQSNSKFPLTRHQPTHRVTKPDRVTRPIVSTTNEPITTTTEEEISLTVAGTTPEGIQRQSSNLKQVDDIEAAILQAVIESSSPEPPPSTTRRQRIHRIRPGHRHRPAPPPRVDAIEEAVLRAVLEATPSAPIPEEVTSTTEGTTTTTAKIEEPIETTTLKTESTSLFPAFATRRHGHRRPTTVIPPTPEMTTESTVIITEPTTEPTTTTTIPEETTTSAEESTTSVTEGTTTEQVTDITIALPEDDFEDINAKISTEDHQLHQIEDNVISALSTPTSTASSSPTPPSPLPSTLPSSPSPPSPPAPPTEFNLQQAGPPGSMPPSDDIVDELNDSSDFLQVAQRLHLLRRLLQ</sequence>
<feature type="region of interest" description="Disordered" evidence="1">
    <location>
        <begin position="605"/>
        <end position="664"/>
    </location>
</feature>
<dbReference type="CTD" id="9815655"/>
<feature type="region of interest" description="Disordered" evidence="1">
    <location>
        <begin position="533"/>
        <end position="565"/>
    </location>
</feature>
<feature type="compositionally biased region" description="Low complexity" evidence="1">
    <location>
        <begin position="155"/>
        <end position="182"/>
    </location>
</feature>
<organism evidence="3 4">
    <name type="scientific">Caenorhabditis remanei</name>
    <name type="common">Caenorhabditis vulgaris</name>
    <dbReference type="NCBI Taxonomy" id="31234"/>
    <lineage>
        <taxon>Eukaryota</taxon>
        <taxon>Metazoa</taxon>
        <taxon>Ecdysozoa</taxon>
        <taxon>Nematoda</taxon>
        <taxon>Chromadorea</taxon>
        <taxon>Rhabditida</taxon>
        <taxon>Rhabditina</taxon>
        <taxon>Rhabditomorpha</taxon>
        <taxon>Rhabditoidea</taxon>
        <taxon>Rhabditidae</taxon>
        <taxon>Peloderinae</taxon>
        <taxon>Caenorhabditis</taxon>
    </lineage>
</organism>
<feature type="region of interest" description="Disordered" evidence="1">
    <location>
        <begin position="147"/>
        <end position="182"/>
    </location>
</feature>
<feature type="region of interest" description="Disordered" evidence="1">
    <location>
        <begin position="324"/>
        <end position="350"/>
    </location>
</feature>
<protein>
    <submittedName>
        <fullName evidence="3">Uncharacterized protein</fullName>
    </submittedName>
</protein>
<feature type="region of interest" description="Disordered" evidence="1">
    <location>
        <begin position="80"/>
        <end position="104"/>
    </location>
</feature>
<feature type="compositionally biased region" description="Basic residues" evidence="1">
    <location>
        <begin position="423"/>
        <end position="438"/>
    </location>
</feature>
<evidence type="ECO:0000313" key="4">
    <source>
        <dbReference type="Proteomes" id="UP000483820"/>
    </source>
</evidence>
<feature type="compositionally biased region" description="Basic residues" evidence="1">
    <location>
        <begin position="80"/>
        <end position="97"/>
    </location>
</feature>
<feature type="compositionally biased region" description="Polar residues" evidence="1">
    <location>
        <begin position="231"/>
        <end position="246"/>
    </location>
</feature>
<gene>
    <name evidence="3" type="ORF">GCK72_002093</name>
</gene>
<dbReference type="Proteomes" id="UP000483820">
    <property type="component" value="Chromosome I"/>
</dbReference>
<evidence type="ECO:0000256" key="1">
    <source>
        <dbReference type="SAM" id="MobiDB-lite"/>
    </source>
</evidence>
<feature type="chain" id="PRO_5025626663" evidence="2">
    <location>
        <begin position="29"/>
        <end position="683"/>
    </location>
</feature>
<keyword evidence="2" id="KW-0732">Signal</keyword>
<accession>A0A6A5HRN5</accession>
<feature type="region of interest" description="Disordered" evidence="1">
    <location>
        <begin position="412"/>
        <end position="442"/>
    </location>
</feature>
<feature type="signal peptide" evidence="2">
    <location>
        <begin position="1"/>
        <end position="28"/>
    </location>
</feature>
<dbReference type="AlphaFoldDB" id="A0A6A5HRN5"/>
<feature type="compositionally biased region" description="Low complexity" evidence="1">
    <location>
        <begin position="605"/>
        <end position="614"/>
    </location>
</feature>
<reference evidence="3 4" key="1">
    <citation type="submission" date="2019-12" db="EMBL/GenBank/DDBJ databases">
        <title>Chromosome-level assembly of the Caenorhabditis remanei genome.</title>
        <authorList>
            <person name="Teterina A.A."/>
            <person name="Willis J.H."/>
            <person name="Phillips P.C."/>
        </authorList>
    </citation>
    <scope>NUCLEOTIDE SEQUENCE [LARGE SCALE GENOMIC DNA]</scope>
    <source>
        <strain evidence="3 4">PX506</strain>
        <tissue evidence="3">Whole organism</tissue>
    </source>
</reference>
<dbReference type="EMBL" id="WUAV01000001">
    <property type="protein sequence ID" value="KAF1770275.1"/>
    <property type="molecule type" value="Genomic_DNA"/>
</dbReference>
<dbReference type="GeneID" id="9815655"/>
<evidence type="ECO:0000256" key="2">
    <source>
        <dbReference type="SAM" id="SignalP"/>
    </source>
</evidence>
<feature type="compositionally biased region" description="Pro residues" evidence="1">
    <location>
        <begin position="615"/>
        <end position="638"/>
    </location>
</feature>
<dbReference type="RefSeq" id="XP_003114695.2">
    <property type="nucleotide sequence ID" value="XM_003114647.2"/>
</dbReference>
<evidence type="ECO:0000313" key="3">
    <source>
        <dbReference type="EMBL" id="KAF1770275.1"/>
    </source>
</evidence>
<feature type="region of interest" description="Disordered" evidence="1">
    <location>
        <begin position="218"/>
        <end position="302"/>
    </location>
</feature>
<proteinExistence type="predicted"/>
<feature type="compositionally biased region" description="Low complexity" evidence="1">
    <location>
        <begin position="258"/>
        <end position="276"/>
    </location>
</feature>
<name>A0A6A5HRN5_CAERE</name>